<comment type="caution">
    <text evidence="1">The sequence shown here is derived from an EMBL/GenBank/DDBJ whole genome shotgun (WGS) entry which is preliminary data.</text>
</comment>
<dbReference type="Pfam" id="PF13835">
    <property type="entry name" value="DUF4194"/>
    <property type="match status" value="1"/>
</dbReference>
<reference evidence="1 2" key="1">
    <citation type="submission" date="2018-12" db="EMBL/GenBank/DDBJ databases">
        <title>Hymenobacter gummosus sp. nov., isolated from a spring.</title>
        <authorList>
            <person name="Nie L."/>
        </authorList>
    </citation>
    <scope>NUCLEOTIDE SEQUENCE [LARGE SCALE GENOMIC DNA]</scope>
    <source>
        <strain evidence="1 2">KCTC 52166</strain>
    </source>
</reference>
<gene>
    <name evidence="1" type="ORF">EJV47_23025</name>
</gene>
<dbReference type="AlphaFoldDB" id="A0A431TXB2"/>
<protein>
    <submittedName>
        <fullName evidence="1">DUF4194 domain-containing protein</fullName>
    </submittedName>
</protein>
<dbReference type="OrthoDB" id="369102at2"/>
<sequence>MLADFAPLVLRLLQGALYDTDKVQWRQLEQLQVSISQYLAKIGLELCLDPEQGLAYVRQPAPSDEEAHEDQTGLPRLMRRHQLSYELTMLCVVLRHHLDKFDHAATDDSRRCFITRAELEQGLEQFVRADEGKFRKQLDADVQKAVNLGFLRPVLADKAVNEEPRYEILRLVTALITNEKLRGIRDRLRQHLTPTPEAATEL</sequence>
<evidence type="ECO:0000313" key="1">
    <source>
        <dbReference type="EMBL" id="RTQ46030.1"/>
    </source>
</evidence>
<name>A0A431TXB2_9BACT</name>
<dbReference type="RefSeq" id="WP_126695566.1">
    <property type="nucleotide sequence ID" value="NZ_RXOF01000017.1"/>
</dbReference>
<dbReference type="Proteomes" id="UP000282184">
    <property type="component" value="Unassembled WGS sequence"/>
</dbReference>
<organism evidence="1 2">
    <name type="scientific">Hymenobacter gummosus</name>
    <dbReference type="NCBI Taxonomy" id="1776032"/>
    <lineage>
        <taxon>Bacteria</taxon>
        <taxon>Pseudomonadati</taxon>
        <taxon>Bacteroidota</taxon>
        <taxon>Cytophagia</taxon>
        <taxon>Cytophagales</taxon>
        <taxon>Hymenobacteraceae</taxon>
        <taxon>Hymenobacter</taxon>
    </lineage>
</organism>
<accession>A0A431TXB2</accession>
<dbReference type="InterPro" id="IPR025449">
    <property type="entry name" value="JetB"/>
</dbReference>
<dbReference type="EMBL" id="RXOF01000017">
    <property type="protein sequence ID" value="RTQ46030.1"/>
    <property type="molecule type" value="Genomic_DNA"/>
</dbReference>
<keyword evidence="2" id="KW-1185">Reference proteome</keyword>
<proteinExistence type="predicted"/>
<evidence type="ECO:0000313" key="2">
    <source>
        <dbReference type="Proteomes" id="UP000282184"/>
    </source>
</evidence>